<dbReference type="EMBL" id="MGHE01000027">
    <property type="protein sequence ID" value="OGM62978.1"/>
    <property type="molecule type" value="Genomic_DNA"/>
</dbReference>
<comment type="caution">
    <text evidence="2">The sequence shown here is derived from an EMBL/GenBank/DDBJ whole genome shotgun (WGS) entry which is preliminary data.</text>
</comment>
<reference evidence="2 3" key="1">
    <citation type="journal article" date="2016" name="Nat. Commun.">
        <title>Thousands of microbial genomes shed light on interconnected biogeochemical processes in an aquifer system.</title>
        <authorList>
            <person name="Anantharaman K."/>
            <person name="Brown C.T."/>
            <person name="Hug L.A."/>
            <person name="Sharon I."/>
            <person name="Castelle C.J."/>
            <person name="Probst A.J."/>
            <person name="Thomas B.C."/>
            <person name="Singh A."/>
            <person name="Wilkins M.J."/>
            <person name="Karaoz U."/>
            <person name="Brodie E.L."/>
            <person name="Williams K.H."/>
            <person name="Hubbard S.S."/>
            <person name="Banfield J.F."/>
        </authorList>
    </citation>
    <scope>NUCLEOTIDE SEQUENCE [LARGE SCALE GENOMIC DNA]</scope>
</reference>
<name>A0A1F8BI49_9BACT</name>
<evidence type="ECO:0000313" key="3">
    <source>
        <dbReference type="Proteomes" id="UP000177060"/>
    </source>
</evidence>
<sequence length="128" mass="14908">MKKTTTSLKFLLDANLSPLTAEFLRNLNFDAVSILEQKLHYLSDEEVVKKAKREGRIIITFDQDFVDLWYFREKGKVGIMRIRTKNQTPENVNKILKKFFESPKSKADFGKQLVVIKETGIRISNIRS</sequence>
<protein>
    <recommendedName>
        <fullName evidence="1">DUF5615 domain-containing protein</fullName>
    </recommendedName>
</protein>
<dbReference type="AlphaFoldDB" id="A0A1F8BI49"/>
<dbReference type="InterPro" id="IPR041049">
    <property type="entry name" value="DUF5615"/>
</dbReference>
<gene>
    <name evidence="2" type="ORF">A3A52_03235</name>
</gene>
<dbReference type="Pfam" id="PF18480">
    <property type="entry name" value="DUF5615"/>
    <property type="match status" value="1"/>
</dbReference>
<proteinExistence type="predicted"/>
<accession>A0A1F8BI49</accession>
<dbReference type="Proteomes" id="UP000177060">
    <property type="component" value="Unassembled WGS sequence"/>
</dbReference>
<evidence type="ECO:0000313" key="2">
    <source>
        <dbReference type="EMBL" id="OGM62978.1"/>
    </source>
</evidence>
<organism evidence="2 3">
    <name type="scientific">Candidatus Woesebacteria bacterium RIFCSPLOWO2_01_FULL_39_14</name>
    <dbReference type="NCBI Taxonomy" id="1802518"/>
    <lineage>
        <taxon>Bacteria</taxon>
        <taxon>Candidatus Woeseibacteriota</taxon>
    </lineage>
</organism>
<feature type="domain" description="DUF5615" evidence="1">
    <location>
        <begin position="9"/>
        <end position="117"/>
    </location>
</feature>
<evidence type="ECO:0000259" key="1">
    <source>
        <dbReference type="Pfam" id="PF18480"/>
    </source>
</evidence>